<proteinExistence type="predicted"/>
<accession>A0A916NQB1</accession>
<evidence type="ECO:0000313" key="3">
    <source>
        <dbReference type="Proteomes" id="UP000693672"/>
    </source>
</evidence>
<dbReference type="InterPro" id="IPR000182">
    <property type="entry name" value="GNAT_dom"/>
</dbReference>
<dbReference type="PANTHER" id="PTHR43441">
    <property type="entry name" value="RIBOSOMAL-PROTEIN-SERINE ACETYLTRANSFERASE"/>
    <property type="match status" value="1"/>
</dbReference>
<dbReference type="RefSeq" id="WP_218093175.1">
    <property type="nucleotide sequence ID" value="NZ_CAJVAS010000014.1"/>
</dbReference>
<sequence>MHIQVNDDIVLKRLEADDAESLFALTDASRHHLREWLPWVDGTVHIRNTRDFIAFCEQQHAANNGFNAGIWYKGELTGCIGYHAVDWANKKTSIGYWLGERYQGNGIMSGSCRAMVDHAFHELGLNRVEIRCGTGNAKSRAIPERLGFVNEGLIRQAEWIYDRFVDHIVYGMLRQDWNEGAGAHGRQESGN</sequence>
<dbReference type="GO" id="GO:0008999">
    <property type="term" value="F:protein-N-terminal-alanine acetyltransferase activity"/>
    <property type="evidence" value="ECO:0007669"/>
    <property type="project" value="TreeGrafter"/>
</dbReference>
<protein>
    <submittedName>
        <fullName evidence="2">Ribosomal N-acetyltransferase YdaF</fullName>
        <ecNumber evidence="2">2.3.1.-</ecNumber>
    </submittedName>
</protein>
<feature type="domain" description="N-acetyltransferase" evidence="1">
    <location>
        <begin position="9"/>
        <end position="175"/>
    </location>
</feature>
<gene>
    <name evidence="2" type="primary">ydaF_1</name>
    <name evidence="2" type="ORF">PAESOLCIP111_03423</name>
</gene>
<evidence type="ECO:0000313" key="2">
    <source>
        <dbReference type="EMBL" id="CAG7632868.1"/>
    </source>
</evidence>
<reference evidence="2" key="1">
    <citation type="submission" date="2021-06" db="EMBL/GenBank/DDBJ databases">
        <authorList>
            <person name="Criscuolo A."/>
        </authorList>
    </citation>
    <scope>NUCLEOTIDE SEQUENCE</scope>
    <source>
        <strain evidence="2">CIP111600</strain>
    </source>
</reference>
<evidence type="ECO:0000259" key="1">
    <source>
        <dbReference type="PROSITE" id="PS51186"/>
    </source>
</evidence>
<name>A0A916NQB1_9BACL</name>
<keyword evidence="3" id="KW-1185">Reference proteome</keyword>
<organism evidence="2 3">
    <name type="scientific">Paenibacillus solanacearum</name>
    <dbReference type="NCBI Taxonomy" id="2048548"/>
    <lineage>
        <taxon>Bacteria</taxon>
        <taxon>Bacillati</taxon>
        <taxon>Bacillota</taxon>
        <taxon>Bacilli</taxon>
        <taxon>Bacillales</taxon>
        <taxon>Paenibacillaceae</taxon>
        <taxon>Paenibacillus</taxon>
    </lineage>
</organism>
<dbReference type="PANTHER" id="PTHR43441:SF12">
    <property type="entry name" value="RIBOSOMAL N-ACETYLTRANSFERASE YDAF-RELATED"/>
    <property type="match status" value="1"/>
</dbReference>
<keyword evidence="2" id="KW-0012">Acyltransferase</keyword>
<dbReference type="InterPro" id="IPR051908">
    <property type="entry name" value="Ribosomal_N-acetyltransferase"/>
</dbReference>
<comment type="caution">
    <text evidence="2">The sequence shown here is derived from an EMBL/GenBank/DDBJ whole genome shotgun (WGS) entry which is preliminary data.</text>
</comment>
<dbReference type="GO" id="GO:0005737">
    <property type="term" value="C:cytoplasm"/>
    <property type="evidence" value="ECO:0007669"/>
    <property type="project" value="TreeGrafter"/>
</dbReference>
<dbReference type="EC" id="2.3.1.-" evidence="2"/>
<dbReference type="Pfam" id="PF13302">
    <property type="entry name" value="Acetyltransf_3"/>
    <property type="match status" value="1"/>
</dbReference>
<dbReference type="EMBL" id="CAJVAS010000014">
    <property type="protein sequence ID" value="CAG7632868.1"/>
    <property type="molecule type" value="Genomic_DNA"/>
</dbReference>
<keyword evidence="2" id="KW-0808">Transferase</keyword>
<dbReference type="AlphaFoldDB" id="A0A916NQB1"/>
<dbReference type="GO" id="GO:1990189">
    <property type="term" value="F:protein N-terminal-serine acetyltransferase activity"/>
    <property type="evidence" value="ECO:0007669"/>
    <property type="project" value="TreeGrafter"/>
</dbReference>
<dbReference type="PROSITE" id="PS51186">
    <property type="entry name" value="GNAT"/>
    <property type="match status" value="1"/>
</dbReference>
<dbReference type="Proteomes" id="UP000693672">
    <property type="component" value="Unassembled WGS sequence"/>
</dbReference>